<dbReference type="RefSeq" id="XP_031425866.1">
    <property type="nucleotide sequence ID" value="XM_031570006.2"/>
</dbReference>
<dbReference type="GeneID" id="105892619"/>
<protein>
    <submittedName>
        <fullName evidence="5">Centriolin-like isoform X1</fullName>
    </submittedName>
</protein>
<dbReference type="PANTHER" id="PTHR45973:SF36">
    <property type="entry name" value="CENTRIOLIN"/>
    <property type="match status" value="1"/>
</dbReference>
<keyword evidence="4" id="KW-1185">Reference proteome</keyword>
<feature type="compositionally biased region" description="Low complexity" evidence="3">
    <location>
        <begin position="309"/>
        <end position="319"/>
    </location>
</feature>
<dbReference type="PANTHER" id="PTHR45973">
    <property type="entry name" value="PROTEIN PHOSPHATASE 1 REGULATORY SUBUNIT SDS22-RELATED"/>
    <property type="match status" value="1"/>
</dbReference>
<keyword evidence="1" id="KW-0433">Leucine-rich repeat</keyword>
<proteinExistence type="predicted"/>
<dbReference type="Pfam" id="PF14580">
    <property type="entry name" value="LRR_9"/>
    <property type="match status" value="1"/>
</dbReference>
<dbReference type="PROSITE" id="PS51450">
    <property type="entry name" value="LRR"/>
    <property type="match status" value="4"/>
</dbReference>
<evidence type="ECO:0000256" key="3">
    <source>
        <dbReference type="SAM" id="MobiDB-lite"/>
    </source>
</evidence>
<organism evidence="4 5">
    <name type="scientific">Clupea harengus</name>
    <name type="common">Atlantic herring</name>
    <dbReference type="NCBI Taxonomy" id="7950"/>
    <lineage>
        <taxon>Eukaryota</taxon>
        <taxon>Metazoa</taxon>
        <taxon>Chordata</taxon>
        <taxon>Craniata</taxon>
        <taxon>Vertebrata</taxon>
        <taxon>Euteleostomi</taxon>
        <taxon>Actinopterygii</taxon>
        <taxon>Neopterygii</taxon>
        <taxon>Teleostei</taxon>
        <taxon>Clupei</taxon>
        <taxon>Clupeiformes</taxon>
        <taxon>Clupeoidei</taxon>
        <taxon>Clupeidae</taxon>
        <taxon>Clupea</taxon>
    </lineage>
</organism>
<dbReference type="AlphaFoldDB" id="A0A6P8FQP3"/>
<accession>A0A6P8FQP3</accession>
<evidence type="ECO:0000256" key="2">
    <source>
        <dbReference type="ARBA" id="ARBA00022737"/>
    </source>
</evidence>
<dbReference type="InterPro" id="IPR001611">
    <property type="entry name" value="Leu-rich_rpt"/>
</dbReference>
<dbReference type="Gene3D" id="3.80.10.10">
    <property type="entry name" value="Ribonuclease Inhibitor"/>
    <property type="match status" value="1"/>
</dbReference>
<feature type="region of interest" description="Disordered" evidence="3">
    <location>
        <begin position="308"/>
        <end position="330"/>
    </location>
</feature>
<evidence type="ECO:0000313" key="5">
    <source>
        <dbReference type="RefSeq" id="XP_031425866.1"/>
    </source>
</evidence>
<dbReference type="Proteomes" id="UP000515152">
    <property type="component" value="Chromosome 7"/>
</dbReference>
<keyword evidence="2" id="KW-0677">Repeat</keyword>
<reference evidence="5" key="1">
    <citation type="submission" date="2025-08" db="UniProtKB">
        <authorList>
            <consortium name="RefSeq"/>
        </authorList>
    </citation>
    <scope>IDENTIFICATION</scope>
</reference>
<feature type="compositionally biased region" description="Basic and acidic residues" evidence="3">
    <location>
        <begin position="320"/>
        <end position="330"/>
    </location>
</feature>
<evidence type="ECO:0000313" key="4">
    <source>
        <dbReference type="Proteomes" id="UP000515152"/>
    </source>
</evidence>
<name>A0A6P8FQP3_CLUHA</name>
<feature type="region of interest" description="Disordered" evidence="3">
    <location>
        <begin position="1"/>
        <end position="35"/>
    </location>
</feature>
<dbReference type="KEGG" id="char:105892619"/>
<evidence type="ECO:0000256" key="1">
    <source>
        <dbReference type="ARBA" id="ARBA00022614"/>
    </source>
</evidence>
<dbReference type="InterPro" id="IPR003591">
    <property type="entry name" value="Leu-rich_rpt_typical-subtyp"/>
</dbReference>
<dbReference type="SUPFAM" id="SSF52075">
    <property type="entry name" value="Outer arm dynein light chain 1"/>
    <property type="match status" value="1"/>
</dbReference>
<gene>
    <name evidence="5" type="primary">LOC105892619</name>
</gene>
<sequence>MKPSKLPVKLSSRRGGSLPPAHILGSPSLPNLTGEREHPLLNATLSDDGNHSQDEGKVHGVRYITEDLRNYCQDEGKVHGVRYITEDLIKRVTKQDDLPSVQTLNLCGTKHDKKIKWIENLERCEKLQLLNLSHNIIQKMEKLDRLNRLRELDLSHNRIRKLEGLQHMGSLQLLNLSYNLIESVPLWLSKRLRSLTTLNLQDNSISSLHELCRLKSLVSLTQLRVCGNPLSQRPHHRPLLIYHLRALQLLDTQSVSQQEREEAHQRFHMEEVARLEQELEQRIEEVEKMQREREAAVTQLHQQEAVYHSLQQHSQQQQQQHEELQTELDSKTELPSAFGTLLDSVCQLKQKTVELSRGCQKHYALEQELAFLKIDAKFEPLPFYSEQVSLIQDRYVLPWLGDFD</sequence>
<dbReference type="SMART" id="SM00365">
    <property type="entry name" value="LRR_SD22"/>
    <property type="match status" value="3"/>
</dbReference>
<dbReference type="InterPro" id="IPR050576">
    <property type="entry name" value="Cilia_flagella_integrity"/>
</dbReference>
<dbReference type="OrthoDB" id="433501at2759"/>
<dbReference type="SMART" id="SM00369">
    <property type="entry name" value="LRR_TYP"/>
    <property type="match status" value="3"/>
</dbReference>
<dbReference type="InterPro" id="IPR032675">
    <property type="entry name" value="LRR_dom_sf"/>
</dbReference>